<gene>
    <name evidence="1" type="ORF">HGA11_28865</name>
</gene>
<dbReference type="Proteomes" id="UP000518188">
    <property type="component" value="Unassembled WGS sequence"/>
</dbReference>
<evidence type="ECO:0000313" key="2">
    <source>
        <dbReference type="Proteomes" id="UP000518188"/>
    </source>
</evidence>
<sequence length="113" mass="12498">MTAVGDEELGQLALQNARPADRDDQLWALLCADDIAPRVLSVLLAMKSRNTAALAARQFPGRADPDRRLAVQAHRQWRSRAEKFGHRVDAALAAIHAERSHARLTGVDQPRTQ</sequence>
<dbReference type="EMBL" id="JAAXPJ010000015">
    <property type="protein sequence ID" value="NKZ14989.1"/>
    <property type="molecule type" value="Genomic_DNA"/>
</dbReference>
<evidence type="ECO:0000313" key="1">
    <source>
        <dbReference type="EMBL" id="NKZ14989.1"/>
    </source>
</evidence>
<proteinExistence type="predicted"/>
<comment type="caution">
    <text evidence="1">The sequence shown here is derived from an EMBL/GenBank/DDBJ whole genome shotgun (WGS) entry which is preliminary data.</text>
</comment>
<name>A0A7X6MVD3_9MYCO</name>
<organism evidence="1 2">
    <name type="scientific">Mycolicibacterium septicum DSM 44393</name>
    <dbReference type="NCBI Taxonomy" id="1341646"/>
    <lineage>
        <taxon>Bacteria</taxon>
        <taxon>Bacillati</taxon>
        <taxon>Actinomycetota</taxon>
        <taxon>Actinomycetes</taxon>
        <taxon>Mycobacteriales</taxon>
        <taxon>Mycobacteriaceae</taxon>
        <taxon>Mycolicibacterium</taxon>
    </lineage>
</organism>
<protein>
    <submittedName>
        <fullName evidence="1">Uncharacterized protein</fullName>
    </submittedName>
</protein>
<accession>A0A7X6MVD3</accession>
<dbReference type="AlphaFoldDB" id="A0A7X6MVD3"/>
<dbReference type="RefSeq" id="WP_065053583.1">
    <property type="nucleotide sequence ID" value="NZ_HG322954.1"/>
</dbReference>
<reference evidence="1 2" key="1">
    <citation type="submission" date="2020-04" db="EMBL/GenBank/DDBJ databases">
        <title>MicrobeNet Type strains.</title>
        <authorList>
            <person name="Nicholson A.C."/>
        </authorList>
    </citation>
    <scope>NUCLEOTIDE SEQUENCE [LARGE SCALE GENOMIC DNA]</scope>
    <source>
        <strain evidence="1 2">ATCC 700731</strain>
    </source>
</reference>